<name>A0AAN7S2R3_MYCAM</name>
<evidence type="ECO:0008006" key="4">
    <source>
        <dbReference type="Google" id="ProtNLM"/>
    </source>
</evidence>
<proteinExistence type="predicted"/>
<feature type="compositionally biased region" description="Low complexity" evidence="1">
    <location>
        <begin position="348"/>
        <end position="359"/>
    </location>
</feature>
<dbReference type="Proteomes" id="UP001333110">
    <property type="component" value="Unassembled WGS sequence"/>
</dbReference>
<reference evidence="2 3" key="1">
    <citation type="journal article" date="2023" name="J. Hered.">
        <title>Chromosome-level genome of the wood stork (Mycteria americana) provides insight into avian chromosome evolution.</title>
        <authorList>
            <person name="Flamio R. Jr."/>
            <person name="Ramstad K.M."/>
        </authorList>
    </citation>
    <scope>NUCLEOTIDE SEQUENCE [LARGE SCALE GENOMIC DNA]</scope>
    <source>
        <strain evidence="2">JAX WOST 10</strain>
    </source>
</reference>
<keyword evidence="3" id="KW-1185">Reference proteome</keyword>
<feature type="compositionally biased region" description="Polar residues" evidence="1">
    <location>
        <begin position="336"/>
        <end position="347"/>
    </location>
</feature>
<evidence type="ECO:0000313" key="2">
    <source>
        <dbReference type="EMBL" id="KAK4826265.1"/>
    </source>
</evidence>
<feature type="region of interest" description="Disordered" evidence="1">
    <location>
        <begin position="298"/>
        <end position="371"/>
    </location>
</feature>
<protein>
    <recommendedName>
        <fullName evidence="4">Rna-directed dna polymerase from mobile element jockey-like</fullName>
    </recommendedName>
</protein>
<dbReference type="EMBL" id="JAUNZN010000002">
    <property type="protein sequence ID" value="KAK4826265.1"/>
    <property type="molecule type" value="Genomic_DNA"/>
</dbReference>
<evidence type="ECO:0000313" key="3">
    <source>
        <dbReference type="Proteomes" id="UP001333110"/>
    </source>
</evidence>
<dbReference type="PANTHER" id="PTHR33332">
    <property type="entry name" value="REVERSE TRANSCRIPTASE DOMAIN-CONTAINING PROTEIN"/>
    <property type="match status" value="1"/>
</dbReference>
<accession>A0AAN7S2R3</accession>
<evidence type="ECO:0000256" key="1">
    <source>
        <dbReference type="SAM" id="MobiDB-lite"/>
    </source>
</evidence>
<comment type="caution">
    <text evidence="2">The sequence shown here is derived from an EMBL/GenBank/DDBJ whole genome shotgun (WGS) entry which is preliminary data.</text>
</comment>
<sequence length="440" mass="48527">MPGYVSGTRSRRGTFEKYAEQPQLSQPVLVGEVLQPSDHFRGPPLDSLQQLHVLLVLRALELDAVLQILSPIPPGRRQGGHQLFLSGRAGDLPAAPGSQSAFSYPLVPEGPEAMTVHPFTHSKRFGRIPMHKGRDKQRNTDSGIAWCTQSLSKFADRTKLGDAVDRLEGRDAIQRDLDGLEEQAHANLMKFNKAKCKLLHLGQGNPQYQYRLGDEVTESSPVEKAVGILVDEKLCMSRQCALLAQKANRILGCIRRSVASRSREVTLPPLLCPGATLLAEGLSCALQWARWNRLEPAVSGTGQPWPLLTEAPAARTGSASPPTPNAKGTRQDDICTKQTGEQQPTTLKRQQQKNQVQRQSSDPDCFRPAGKRPTHLSHFNLSSLIHLLVVLMFFSGPTPGYLEYSRPQILCIPDSETLRAKLKSPLVLSARGPRERLQNH</sequence>
<gene>
    <name evidence="2" type="ORF">QYF61_006712</name>
</gene>
<organism evidence="2 3">
    <name type="scientific">Mycteria americana</name>
    <name type="common">Wood stork</name>
    <dbReference type="NCBI Taxonomy" id="33587"/>
    <lineage>
        <taxon>Eukaryota</taxon>
        <taxon>Metazoa</taxon>
        <taxon>Chordata</taxon>
        <taxon>Craniata</taxon>
        <taxon>Vertebrata</taxon>
        <taxon>Euteleostomi</taxon>
        <taxon>Archelosauria</taxon>
        <taxon>Archosauria</taxon>
        <taxon>Dinosauria</taxon>
        <taxon>Saurischia</taxon>
        <taxon>Theropoda</taxon>
        <taxon>Coelurosauria</taxon>
        <taxon>Aves</taxon>
        <taxon>Neognathae</taxon>
        <taxon>Neoaves</taxon>
        <taxon>Aequornithes</taxon>
        <taxon>Ciconiiformes</taxon>
        <taxon>Ciconiidae</taxon>
        <taxon>Mycteria</taxon>
    </lineage>
</organism>
<dbReference type="AlphaFoldDB" id="A0AAN7S2R3"/>